<dbReference type="AlphaFoldDB" id="A0AAE6M972"/>
<evidence type="ECO:0000313" key="1">
    <source>
        <dbReference type="EMBL" id="QEJ98747.1"/>
    </source>
</evidence>
<reference evidence="1 2" key="1">
    <citation type="submission" date="2019-08" db="EMBL/GenBank/DDBJ databases">
        <authorList>
            <person name="Kuhnert P."/>
        </authorList>
    </citation>
    <scope>NUCLEOTIDE SEQUENCE [LARGE SCALE GENOMIC DNA]</scope>
    <source>
        <strain evidence="1 2">B36.5</strain>
    </source>
</reference>
<sequence>MNEKDFMKNSKGGYDPIATIKPIDLARNDLVLDIVAKSQAMSEKIAAMKRGFFEDINAFLELSSEKYGVKLGGKKGNVQLVSYDGEYKVILAVNESIQFDERLQVAKELIDECIADWAQGARAELRALVNDAFYVGKSGKLNTARILGLRRLDISDEKWKKAMDAISESVMTVDSKEYIRIYKRNDAGEYDLINLDIARL</sequence>
<proteinExistence type="predicted"/>
<dbReference type="InterPro" id="IPR021505">
    <property type="entry name" value="Phage_B3_Orf6"/>
</dbReference>
<organism evidence="1 2">
    <name type="scientific">Treponema phagedenis</name>
    <dbReference type="NCBI Taxonomy" id="162"/>
    <lineage>
        <taxon>Bacteria</taxon>
        <taxon>Pseudomonadati</taxon>
        <taxon>Spirochaetota</taxon>
        <taxon>Spirochaetia</taxon>
        <taxon>Spirochaetales</taxon>
        <taxon>Treponemataceae</taxon>
        <taxon>Treponema</taxon>
    </lineage>
</organism>
<gene>
    <name evidence="1" type="ORF">FUT82_12570</name>
</gene>
<name>A0AAE6M972_TREPH</name>
<dbReference type="RefSeq" id="WP_148879121.1">
    <property type="nucleotide sequence ID" value="NZ_CP042813.1"/>
</dbReference>
<protein>
    <submittedName>
        <fullName evidence="1">DUF3164 family protein</fullName>
    </submittedName>
</protein>
<dbReference type="EMBL" id="CP042817">
    <property type="protein sequence ID" value="QEJ98747.1"/>
    <property type="molecule type" value="Genomic_DNA"/>
</dbReference>
<accession>A0AAE6M972</accession>
<dbReference type="Pfam" id="PF11363">
    <property type="entry name" value="DUF3164"/>
    <property type="match status" value="1"/>
</dbReference>
<evidence type="ECO:0000313" key="2">
    <source>
        <dbReference type="Proteomes" id="UP000323594"/>
    </source>
</evidence>
<dbReference type="Proteomes" id="UP000323594">
    <property type="component" value="Chromosome"/>
</dbReference>